<dbReference type="Gene3D" id="3.10.20.90">
    <property type="entry name" value="Phosphatidylinositol 3-kinase Catalytic Subunit, Chain A, domain 1"/>
    <property type="match status" value="1"/>
</dbReference>
<evidence type="ECO:0000313" key="5">
    <source>
        <dbReference type="Proteomes" id="UP000077115"/>
    </source>
</evidence>
<dbReference type="OrthoDB" id="1026733at2759"/>
<dbReference type="Gene3D" id="3.40.30.10">
    <property type="entry name" value="Glutaredoxin"/>
    <property type="match status" value="1"/>
</dbReference>
<dbReference type="EMBL" id="DS022301">
    <property type="protein sequence ID" value="OAJ38499.1"/>
    <property type="molecule type" value="Genomic_DNA"/>
</dbReference>
<evidence type="ECO:0000259" key="3">
    <source>
        <dbReference type="PROSITE" id="PS50033"/>
    </source>
</evidence>
<dbReference type="GO" id="GO:0036503">
    <property type="term" value="P:ERAD pathway"/>
    <property type="evidence" value="ECO:0007669"/>
    <property type="project" value="TreeGrafter"/>
</dbReference>
<organism evidence="4 5">
    <name type="scientific">Batrachochytrium dendrobatidis (strain JEL423)</name>
    <dbReference type="NCBI Taxonomy" id="403673"/>
    <lineage>
        <taxon>Eukaryota</taxon>
        <taxon>Fungi</taxon>
        <taxon>Fungi incertae sedis</taxon>
        <taxon>Chytridiomycota</taxon>
        <taxon>Chytridiomycota incertae sedis</taxon>
        <taxon>Chytridiomycetes</taxon>
        <taxon>Rhizophydiales</taxon>
        <taxon>Rhizophydiales incertae sedis</taxon>
        <taxon>Batrachochytrium</taxon>
    </lineage>
</organism>
<evidence type="ECO:0000256" key="2">
    <source>
        <dbReference type="SAM" id="Coils"/>
    </source>
</evidence>
<dbReference type="AlphaFoldDB" id="A0A177WEH2"/>
<dbReference type="InterPro" id="IPR001012">
    <property type="entry name" value="UBX_dom"/>
</dbReference>
<protein>
    <recommendedName>
        <fullName evidence="3">UBX domain-containing protein</fullName>
    </recommendedName>
</protein>
<dbReference type="GO" id="GO:0005783">
    <property type="term" value="C:endoplasmic reticulum"/>
    <property type="evidence" value="ECO:0007669"/>
    <property type="project" value="TreeGrafter"/>
</dbReference>
<keyword evidence="1 2" id="KW-0175">Coiled coil</keyword>
<dbReference type="InterPro" id="IPR006577">
    <property type="entry name" value="UAS"/>
</dbReference>
<dbReference type="SMART" id="SM00166">
    <property type="entry name" value="UBX"/>
    <property type="match status" value="1"/>
</dbReference>
<dbReference type="PANTHER" id="PTHR23322">
    <property type="entry name" value="FAS-ASSOCIATED PROTEIN"/>
    <property type="match status" value="1"/>
</dbReference>
<dbReference type="InterPro" id="IPR036249">
    <property type="entry name" value="Thioredoxin-like_sf"/>
</dbReference>
<dbReference type="Proteomes" id="UP000077115">
    <property type="component" value="Unassembled WGS sequence"/>
</dbReference>
<dbReference type="PROSITE" id="PS50033">
    <property type="entry name" value="UBX"/>
    <property type="match status" value="1"/>
</dbReference>
<feature type="domain" description="UBX" evidence="3">
    <location>
        <begin position="379"/>
        <end position="458"/>
    </location>
</feature>
<reference evidence="4 5" key="2">
    <citation type="submission" date="2016-05" db="EMBL/GenBank/DDBJ databases">
        <title>Lineage-specific infection strategies underlie the spectrum of fungal disease in amphibians.</title>
        <authorList>
            <person name="Cuomo C.A."/>
            <person name="Farrer R.A."/>
            <person name="James T."/>
            <person name="Longcore J."/>
            <person name="Birren B."/>
        </authorList>
    </citation>
    <scope>NUCLEOTIDE SEQUENCE [LARGE SCALE GENOMIC DNA]</scope>
    <source>
        <strain evidence="4 5">JEL423</strain>
    </source>
</reference>
<dbReference type="Pfam" id="PF00789">
    <property type="entry name" value="UBX"/>
    <property type="match status" value="1"/>
</dbReference>
<dbReference type="SUPFAM" id="SSF54236">
    <property type="entry name" value="Ubiquitin-like"/>
    <property type="match status" value="1"/>
</dbReference>
<dbReference type="PANTHER" id="PTHR23322:SF1">
    <property type="entry name" value="FAS-ASSOCIATED FACTOR 2"/>
    <property type="match status" value="1"/>
</dbReference>
<dbReference type="GO" id="GO:0043130">
    <property type="term" value="F:ubiquitin binding"/>
    <property type="evidence" value="ECO:0007669"/>
    <property type="project" value="TreeGrafter"/>
</dbReference>
<evidence type="ECO:0000313" key="4">
    <source>
        <dbReference type="EMBL" id="OAJ38499.1"/>
    </source>
</evidence>
<reference evidence="4 5" key="1">
    <citation type="submission" date="2006-10" db="EMBL/GenBank/DDBJ databases">
        <title>The Genome Sequence of Batrachochytrium dendrobatidis JEL423.</title>
        <authorList>
            <consortium name="The Broad Institute Genome Sequencing Platform"/>
            <person name="Birren B."/>
            <person name="Lander E."/>
            <person name="Galagan J."/>
            <person name="Cuomo C."/>
            <person name="Devon K."/>
            <person name="Jaffe D."/>
            <person name="Butler J."/>
            <person name="Alvarez P."/>
            <person name="Gnerre S."/>
            <person name="Grabherr M."/>
            <person name="Kleber M."/>
            <person name="Mauceli E."/>
            <person name="Brockman W."/>
            <person name="Young S."/>
            <person name="LaButti K."/>
            <person name="Sykes S."/>
            <person name="DeCaprio D."/>
            <person name="Crawford M."/>
            <person name="Koehrsen M."/>
            <person name="Engels R."/>
            <person name="Montgomery P."/>
            <person name="Pearson M."/>
            <person name="Howarth C."/>
            <person name="Larson L."/>
            <person name="White J."/>
            <person name="O'Leary S."/>
            <person name="Kodira C."/>
            <person name="Zeng Q."/>
            <person name="Yandava C."/>
            <person name="Alvarado L."/>
            <person name="Longcore J."/>
            <person name="James T."/>
        </authorList>
    </citation>
    <scope>NUCLEOTIDE SEQUENCE [LARGE SCALE GENOMIC DNA]</scope>
    <source>
        <strain evidence="4 5">JEL423</strain>
    </source>
</reference>
<evidence type="ECO:0000256" key="1">
    <source>
        <dbReference type="ARBA" id="ARBA00023054"/>
    </source>
</evidence>
<dbReference type="SUPFAM" id="SSF52833">
    <property type="entry name" value="Thioredoxin-like"/>
    <property type="match status" value="1"/>
</dbReference>
<dbReference type="CDD" id="cd22249">
    <property type="entry name" value="UDM1_RNF168_RNF169-like"/>
    <property type="match status" value="1"/>
</dbReference>
<dbReference type="InterPro" id="IPR029071">
    <property type="entry name" value="Ubiquitin-like_domsf"/>
</dbReference>
<gene>
    <name evidence="4" type="ORF">BDEG_22418</name>
</gene>
<dbReference type="CDD" id="cd01767">
    <property type="entry name" value="UBX"/>
    <property type="match status" value="1"/>
</dbReference>
<name>A0A177WEH2_BATDL</name>
<feature type="coiled-coil region" evidence="2">
    <location>
        <begin position="323"/>
        <end position="353"/>
    </location>
</feature>
<proteinExistence type="predicted"/>
<dbReference type="InterPro" id="IPR050730">
    <property type="entry name" value="UBX_domain-protein"/>
</dbReference>
<accession>A0A177WEH2</accession>
<dbReference type="SMART" id="SM00594">
    <property type="entry name" value="UAS"/>
    <property type="match status" value="1"/>
</dbReference>
<dbReference type="STRING" id="403673.A0A177WEH2"/>
<sequence>MQAAVEQFYSAGHSSRVLNHGMDQVDNFEDKNQQFIDLQNNAPLLPTASSVAVALDEPQRLRNNVQRPVEFITLSCLHNECDIQADSTPTLTALFTTPFQWGFKFFWAILSYTRKIVDVGLFQFLGLGVSGRRRTVGGSGMQRNRSSTERSTAECASVRFKEDFESQYGSKHPPFFVGTYTQALNTAKSEIRYALVILQSDEHDDTDKFSRETISSDTFISFVSEKNLLVWGGNIHDAEAFKVSAVLNATSYPFMALITLQGSRMAVAHRFEGLMSTGRIISKLRRLIDRFDPLLAGARADRASHAAARSIRQQQDDAYQASLLADQEKARKAKEEEEQAKKALLEQEQQRIAGLTKLERRKQLKIELAANMPVEPDVGEPNTTRLSIRLPSGERVIRRFKADDTIQILWNFIETHDLKPLDLETEFSIVCPFPRRVYRNMDMTMEQAGLVPSASVVVEEMFDDGL</sequence>
<dbReference type="VEuPathDB" id="FungiDB:BDEG_22418"/>
<dbReference type="eggNOG" id="KOG1363">
    <property type="taxonomic scope" value="Eukaryota"/>
</dbReference>